<dbReference type="SUPFAM" id="SSF49842">
    <property type="entry name" value="TNF-like"/>
    <property type="match status" value="1"/>
</dbReference>
<gene>
    <name evidence="7" type="ORF">EPR50_G00142790</name>
</gene>
<dbReference type="InterPro" id="IPR050822">
    <property type="entry name" value="Cerebellin_Synaptic_Org"/>
</dbReference>
<evidence type="ECO:0000313" key="7">
    <source>
        <dbReference type="EMBL" id="TDH05371.1"/>
    </source>
</evidence>
<dbReference type="InterPro" id="IPR008983">
    <property type="entry name" value="Tumour_necrosis_fac-like_dom"/>
</dbReference>
<dbReference type="InterPro" id="IPR001073">
    <property type="entry name" value="C1q_dom"/>
</dbReference>
<organism evidence="7 8">
    <name type="scientific">Perca flavescens</name>
    <name type="common">American yellow perch</name>
    <name type="synonym">Morone flavescens</name>
    <dbReference type="NCBI Taxonomy" id="8167"/>
    <lineage>
        <taxon>Eukaryota</taxon>
        <taxon>Metazoa</taxon>
        <taxon>Chordata</taxon>
        <taxon>Craniata</taxon>
        <taxon>Vertebrata</taxon>
        <taxon>Euteleostomi</taxon>
        <taxon>Actinopterygii</taxon>
        <taxon>Neopterygii</taxon>
        <taxon>Teleostei</taxon>
        <taxon>Neoteleostei</taxon>
        <taxon>Acanthomorphata</taxon>
        <taxon>Eupercaria</taxon>
        <taxon>Perciformes</taxon>
        <taxon>Percoidei</taxon>
        <taxon>Percidae</taxon>
        <taxon>Percinae</taxon>
        <taxon>Perca</taxon>
    </lineage>
</organism>
<keyword evidence="3 5" id="KW-0732">Signal</keyword>
<evidence type="ECO:0000256" key="3">
    <source>
        <dbReference type="ARBA" id="ARBA00022729"/>
    </source>
</evidence>
<dbReference type="EMBL" id="SCKG01000013">
    <property type="protein sequence ID" value="TDH05371.1"/>
    <property type="molecule type" value="Genomic_DNA"/>
</dbReference>
<sequence>MKISVSFMLLLLLGAISPSESVESKQDTLRNMNALLVQLKADMTLLQRETQEQAAQQKTEVDKLKTEVDKLNKQQIVQQVAFSASLGGTGRATIGPFPSATTLIYKYVPTNIGNAYNPNTGVFTAPVRGAYNFEWWVGAFGDNGWGSGAWLVKNSNQLFMAYEQQKDGFMSSSKGMTLLLEVGDIVFIRLQVQTSVFDDPGHHNTFSGHLLFPM</sequence>
<dbReference type="PROSITE" id="PS50871">
    <property type="entry name" value="C1Q"/>
    <property type="match status" value="1"/>
</dbReference>
<dbReference type="SMART" id="SM00110">
    <property type="entry name" value="C1Q"/>
    <property type="match status" value="1"/>
</dbReference>
<proteinExistence type="predicted"/>
<evidence type="ECO:0000256" key="5">
    <source>
        <dbReference type="SAM" id="SignalP"/>
    </source>
</evidence>
<reference evidence="7 8" key="1">
    <citation type="submission" date="2019-01" db="EMBL/GenBank/DDBJ databases">
        <title>A chromosome-scale genome assembly of the yellow perch, Perca flavescens.</title>
        <authorList>
            <person name="Feron R."/>
            <person name="Morvezen R."/>
            <person name="Bestin A."/>
            <person name="Haffray P."/>
            <person name="Klopp C."/>
            <person name="Zahm M."/>
            <person name="Cabau C."/>
            <person name="Roques C."/>
            <person name="Donnadieu C."/>
            <person name="Bouchez O."/>
            <person name="Christie M."/>
            <person name="Larson W."/>
            <person name="Guiguen Y."/>
        </authorList>
    </citation>
    <scope>NUCLEOTIDE SEQUENCE [LARGE SCALE GENOMIC DNA]</scope>
    <source>
        <strain evidence="7">YP-PL-M2</strain>
        <tissue evidence="7">Blood</tissue>
    </source>
</reference>
<comment type="subcellular location">
    <subcellularLocation>
        <location evidence="1">Secreted</location>
    </subcellularLocation>
</comment>
<dbReference type="Proteomes" id="UP000295070">
    <property type="component" value="Chromosome 13"/>
</dbReference>
<feature type="domain" description="C1q" evidence="6">
    <location>
        <begin position="75"/>
        <end position="214"/>
    </location>
</feature>
<name>A0A484CNM2_PERFV</name>
<keyword evidence="4" id="KW-0175">Coiled coil</keyword>
<keyword evidence="2" id="KW-0964">Secreted</keyword>
<dbReference type="AlphaFoldDB" id="A0A484CNM2"/>
<dbReference type="PANTHER" id="PTHR22923">
    <property type="entry name" value="CEREBELLIN-RELATED"/>
    <property type="match status" value="1"/>
</dbReference>
<feature type="chain" id="PRO_5019710808" description="C1q domain-containing protein" evidence="5">
    <location>
        <begin position="22"/>
        <end position="214"/>
    </location>
</feature>
<evidence type="ECO:0000313" key="8">
    <source>
        <dbReference type="Proteomes" id="UP000295070"/>
    </source>
</evidence>
<evidence type="ECO:0000256" key="1">
    <source>
        <dbReference type="ARBA" id="ARBA00004613"/>
    </source>
</evidence>
<dbReference type="Pfam" id="PF00386">
    <property type="entry name" value="C1q"/>
    <property type="match status" value="1"/>
</dbReference>
<evidence type="ECO:0000259" key="6">
    <source>
        <dbReference type="PROSITE" id="PS50871"/>
    </source>
</evidence>
<accession>A0A484CNM2</accession>
<comment type="caution">
    <text evidence="7">The sequence shown here is derived from an EMBL/GenBank/DDBJ whole genome shotgun (WGS) entry which is preliminary data.</text>
</comment>
<dbReference type="PANTHER" id="PTHR22923:SF102">
    <property type="entry name" value="CEREBELLIN 13-RELATED"/>
    <property type="match status" value="1"/>
</dbReference>
<dbReference type="Gene3D" id="2.60.120.40">
    <property type="match status" value="1"/>
</dbReference>
<dbReference type="PRINTS" id="PR00007">
    <property type="entry name" value="COMPLEMNTC1Q"/>
</dbReference>
<feature type="signal peptide" evidence="5">
    <location>
        <begin position="1"/>
        <end position="21"/>
    </location>
</feature>
<evidence type="ECO:0000256" key="2">
    <source>
        <dbReference type="ARBA" id="ARBA00022525"/>
    </source>
</evidence>
<dbReference type="GO" id="GO:0005576">
    <property type="term" value="C:extracellular region"/>
    <property type="evidence" value="ECO:0007669"/>
    <property type="project" value="UniProtKB-SubCell"/>
</dbReference>
<dbReference type="STRING" id="8167.A0A484CNM2"/>
<keyword evidence="8" id="KW-1185">Reference proteome</keyword>
<evidence type="ECO:0000256" key="4">
    <source>
        <dbReference type="SAM" id="Coils"/>
    </source>
</evidence>
<protein>
    <recommendedName>
        <fullName evidence="6">C1q domain-containing protein</fullName>
    </recommendedName>
</protein>
<feature type="coiled-coil region" evidence="4">
    <location>
        <begin position="22"/>
        <end position="74"/>
    </location>
</feature>